<evidence type="ECO:0000259" key="5">
    <source>
        <dbReference type="PROSITE" id="PS52004"/>
    </source>
</evidence>
<dbReference type="PROSITE" id="PS00012">
    <property type="entry name" value="PHOSPHOPANTETHEINE"/>
    <property type="match status" value="1"/>
</dbReference>
<dbReference type="Pfam" id="PF02801">
    <property type="entry name" value="Ketoacyl-synt_C"/>
    <property type="match status" value="1"/>
</dbReference>
<dbReference type="Pfam" id="PF00698">
    <property type="entry name" value="Acyl_transf_1"/>
    <property type="match status" value="1"/>
</dbReference>
<proteinExistence type="predicted"/>
<accession>A0ABM8VZA4</accession>
<dbReference type="InterPro" id="IPR016036">
    <property type="entry name" value="Malonyl_transacylase_ACP-bd"/>
</dbReference>
<dbReference type="Gene3D" id="3.40.47.10">
    <property type="match status" value="1"/>
</dbReference>
<dbReference type="Pfam" id="PF00975">
    <property type="entry name" value="Thioesterase"/>
    <property type="match status" value="1"/>
</dbReference>
<dbReference type="Pfam" id="PF00109">
    <property type="entry name" value="ketoacyl-synt"/>
    <property type="match status" value="1"/>
</dbReference>
<dbReference type="InterPro" id="IPR009081">
    <property type="entry name" value="PP-bd_ACP"/>
</dbReference>
<evidence type="ECO:0000313" key="6">
    <source>
        <dbReference type="EMBL" id="CAG8484623.1"/>
    </source>
</evidence>
<dbReference type="InterPro" id="IPR020841">
    <property type="entry name" value="PKS_Beta-ketoAc_synthase_dom"/>
</dbReference>
<dbReference type="SMART" id="SM00825">
    <property type="entry name" value="PKS_KS"/>
    <property type="match status" value="1"/>
</dbReference>
<dbReference type="InterPro" id="IPR050091">
    <property type="entry name" value="PKS_NRPS_Biosynth_Enz"/>
</dbReference>
<gene>
    <name evidence="6" type="ORF">GMARGA_LOCUS1416</name>
</gene>
<dbReference type="Gene3D" id="1.10.1240.100">
    <property type="match status" value="1"/>
</dbReference>
<feature type="domain" description="Carrier" evidence="4">
    <location>
        <begin position="970"/>
        <end position="1046"/>
    </location>
</feature>
<keyword evidence="3" id="KW-0808">Transferase</keyword>
<sequence>METFKGGIYDELDGNNGGNKCFVVNEVPNESKININGITPVHNSQLNGNDMPVHVNGTSSDNKDIIAIVGMAGCFPGAKSVDELWEMVTTGKNALHRFTNKELDQLGIPTSLRSNSNYVPTCGLLADIDKFDANFFNINAQDAVNMDPQQRLLLEKSVQALDDAGIDPKREKGKIGVFIATEYSKYKELIPQNNIDLATKLTIDINYMPGSSAAIISYLLNLTGPAFSTGSTCSSSLTALKTAYNSIKSEDCDIALVGASWLELPQAGYIAQPGFIYSANGTMRPFDHKSDGTIFTSSVSVIVLKKLSNAIRDQNPISAIIKSIAINNDGQINKVGYSAPSSDGQCDVIKKSLQLAKISPSEIAFIEAHGTGTKIGDPVEIKALIKAFVESSQELPKQFCAVTTVKSNIGHCVIASGLAGIIKAVKSLENRIIPPMANGSFEKSNKLINFESSPFYVATKLQKYEEQRTMYASVHGIGMGGTNVHCILAEYLKNSQETEEHFDETDKFILPFSAKCHASLLEMEKKMIVHLEYLKDENSLKNVEKTLQIGRSQYIFRDVIVTSSISDAISQLKMTKMTKKVLFSSPNIILAFPGQGKYSITIHRQLYRSSKIYREKFMDYVRILQNYDPTVPNLGNYLLDTTQELDIKYYPLLVFMSSHIIADILQKIFKYPIAGMIGHSLGQYVAATLAGIFTIDIALPLVLERTNVMYKMEKGLMLAANINKEIAINFVKTERISLAAVNEPGQCVFAGSPDDIKDLAKTLKECGYKVKQLSTTHAFHSHMTDSILDEFENKIYPLISQAAKHNQMMNIPFISNESGDWTKPEEAFTTNFWRTHIRKTVQFESGIKTIQSTIPNAIFVEVGLDQVLNLFIQNILNNEAIVVHGFDPINFSIEKLISDSWCNGIEIDWYTYYNLMKPSLLKANLIRLPTYQFDHSQSYWAQKSENLINNVNEVFEIQNQHNHVQIQKQETVLSIKEKVIMYFKMSLGIDNINEDSDFFEAGGNSLKAINLLALLNKGFGIHFNSTNILLSSPTPKSLTAFIKDKLVNIKPIDFIENESRSSLITLNNGNPNIFPSIYMIHPVGGSCGIYYNMAKYFGNIPVYGFEFPGLQNHESNSIKYNTVQQYAQNYLTGLLKVNPHGPYYLFGSSFGGIIAYEMACELINRKKYVKLVTMVDTPNNLDMPIIPTTLLECLHHIYSLNHDLTELNEIGNDEEKLLKYIAQKIMPSAHQKNQIETSTLKYLKGYFNMVKFDMKAIKEYQLPISSKPFPIMYFKAKVRRERDSKYPEKAWRELQEMNKEDFEYIELDGNHMSVNFSPTCEIIANTIVRKILSNETNA</sequence>
<dbReference type="SUPFAM" id="SSF53474">
    <property type="entry name" value="alpha/beta-Hydrolases"/>
    <property type="match status" value="1"/>
</dbReference>
<protein>
    <submittedName>
        <fullName evidence="6">15318_t:CDS:1</fullName>
    </submittedName>
</protein>
<dbReference type="PANTHER" id="PTHR43775">
    <property type="entry name" value="FATTY ACID SYNTHASE"/>
    <property type="match status" value="1"/>
</dbReference>
<dbReference type="InterPro" id="IPR032821">
    <property type="entry name" value="PKS_assoc"/>
</dbReference>
<comment type="caution">
    <text evidence="6">The sequence shown here is derived from an EMBL/GenBank/DDBJ whole genome shotgun (WGS) entry which is preliminary data.</text>
</comment>
<dbReference type="SUPFAM" id="SSF53901">
    <property type="entry name" value="Thiolase-like"/>
    <property type="match status" value="1"/>
</dbReference>
<dbReference type="PROSITE" id="PS52004">
    <property type="entry name" value="KS3_2"/>
    <property type="match status" value="1"/>
</dbReference>
<evidence type="ECO:0000256" key="3">
    <source>
        <dbReference type="ARBA" id="ARBA00022679"/>
    </source>
</evidence>
<dbReference type="Pfam" id="PF00550">
    <property type="entry name" value="PP-binding"/>
    <property type="match status" value="1"/>
</dbReference>
<evidence type="ECO:0000256" key="2">
    <source>
        <dbReference type="ARBA" id="ARBA00022553"/>
    </source>
</evidence>
<dbReference type="InterPro" id="IPR006162">
    <property type="entry name" value="Ppantetheine_attach_site"/>
</dbReference>
<organism evidence="6 7">
    <name type="scientific">Gigaspora margarita</name>
    <dbReference type="NCBI Taxonomy" id="4874"/>
    <lineage>
        <taxon>Eukaryota</taxon>
        <taxon>Fungi</taxon>
        <taxon>Fungi incertae sedis</taxon>
        <taxon>Mucoromycota</taxon>
        <taxon>Glomeromycotina</taxon>
        <taxon>Glomeromycetes</taxon>
        <taxon>Diversisporales</taxon>
        <taxon>Gigasporaceae</taxon>
        <taxon>Gigaspora</taxon>
    </lineage>
</organism>
<dbReference type="EMBL" id="CAJVQB010000365">
    <property type="protein sequence ID" value="CAG8484623.1"/>
    <property type="molecule type" value="Genomic_DNA"/>
</dbReference>
<dbReference type="InterPro" id="IPR016035">
    <property type="entry name" value="Acyl_Trfase/lysoPLipase"/>
</dbReference>
<dbReference type="PANTHER" id="PTHR43775:SF51">
    <property type="entry name" value="INACTIVE PHENOLPHTHIOCEROL SYNTHESIS POLYKETIDE SYNTHASE TYPE I PKS1-RELATED"/>
    <property type="match status" value="1"/>
</dbReference>
<dbReference type="Proteomes" id="UP000789901">
    <property type="component" value="Unassembled WGS sequence"/>
</dbReference>
<evidence type="ECO:0000256" key="1">
    <source>
        <dbReference type="ARBA" id="ARBA00022450"/>
    </source>
</evidence>
<name>A0ABM8VZA4_GIGMA</name>
<dbReference type="Pfam" id="PF16197">
    <property type="entry name" value="KAsynt_C_assoc"/>
    <property type="match status" value="1"/>
</dbReference>
<dbReference type="InterPro" id="IPR014031">
    <property type="entry name" value="Ketoacyl_synth_C"/>
</dbReference>
<dbReference type="InterPro" id="IPR016039">
    <property type="entry name" value="Thiolase-like"/>
</dbReference>
<dbReference type="InterPro" id="IPR001227">
    <property type="entry name" value="Ac_transferase_dom_sf"/>
</dbReference>
<dbReference type="InterPro" id="IPR014030">
    <property type="entry name" value="Ketoacyl_synth_N"/>
</dbReference>
<dbReference type="CDD" id="cd00833">
    <property type="entry name" value="PKS"/>
    <property type="match status" value="1"/>
</dbReference>
<dbReference type="SUPFAM" id="SSF52151">
    <property type="entry name" value="FabD/lysophospholipase-like"/>
    <property type="match status" value="1"/>
</dbReference>
<dbReference type="Gene3D" id="1.10.1200.10">
    <property type="entry name" value="ACP-like"/>
    <property type="match status" value="1"/>
</dbReference>
<feature type="domain" description="Ketosynthase family 3 (KS3)" evidence="5">
    <location>
        <begin position="63"/>
        <end position="490"/>
    </location>
</feature>
<reference evidence="6 7" key="1">
    <citation type="submission" date="2021-06" db="EMBL/GenBank/DDBJ databases">
        <authorList>
            <person name="Kallberg Y."/>
            <person name="Tangrot J."/>
            <person name="Rosling A."/>
        </authorList>
    </citation>
    <scope>NUCLEOTIDE SEQUENCE [LARGE SCALE GENOMIC DNA]</scope>
    <source>
        <strain evidence="6 7">120-4 pot B 10/14</strain>
    </source>
</reference>
<dbReference type="SUPFAM" id="SSF55048">
    <property type="entry name" value="Probable ACP-binding domain of malonyl-CoA ACP transacylase"/>
    <property type="match status" value="1"/>
</dbReference>
<dbReference type="InterPro" id="IPR001031">
    <property type="entry name" value="Thioesterase"/>
</dbReference>
<evidence type="ECO:0000313" key="7">
    <source>
        <dbReference type="Proteomes" id="UP000789901"/>
    </source>
</evidence>
<dbReference type="Gene3D" id="3.40.366.10">
    <property type="entry name" value="Malonyl-Coenzyme A Acyl Carrier Protein, domain 2"/>
    <property type="match status" value="1"/>
</dbReference>
<dbReference type="PROSITE" id="PS50075">
    <property type="entry name" value="CARRIER"/>
    <property type="match status" value="1"/>
</dbReference>
<keyword evidence="7" id="KW-1185">Reference proteome</keyword>
<dbReference type="InterPro" id="IPR036736">
    <property type="entry name" value="ACP-like_sf"/>
</dbReference>
<dbReference type="InterPro" id="IPR029058">
    <property type="entry name" value="AB_hydrolase_fold"/>
</dbReference>
<dbReference type="Gene3D" id="3.40.50.1820">
    <property type="entry name" value="alpha/beta hydrolase"/>
    <property type="match status" value="1"/>
</dbReference>
<dbReference type="SUPFAM" id="SSF47336">
    <property type="entry name" value="ACP-like"/>
    <property type="match status" value="1"/>
</dbReference>
<dbReference type="InterPro" id="IPR014043">
    <property type="entry name" value="Acyl_transferase_dom"/>
</dbReference>
<evidence type="ECO:0000259" key="4">
    <source>
        <dbReference type="PROSITE" id="PS50075"/>
    </source>
</evidence>
<dbReference type="SMART" id="SM00827">
    <property type="entry name" value="PKS_AT"/>
    <property type="match status" value="1"/>
</dbReference>
<keyword evidence="2" id="KW-0597">Phosphoprotein</keyword>
<keyword evidence="1" id="KW-0596">Phosphopantetheine</keyword>